<gene>
    <name evidence="9" type="ORF">JCM31185_14340</name>
</gene>
<feature type="transmembrane region" description="Helical" evidence="7">
    <location>
        <begin position="383"/>
        <end position="403"/>
    </location>
</feature>
<dbReference type="PANTHER" id="PTHR47371">
    <property type="entry name" value="LIPOTEICHOIC ACID SYNTHASE"/>
    <property type="match status" value="1"/>
</dbReference>
<keyword evidence="4 7" id="KW-0812">Transmembrane</keyword>
<dbReference type="InterPro" id="IPR050448">
    <property type="entry name" value="OpgB/LTA_synthase_biosynth"/>
</dbReference>
<feature type="transmembrane region" description="Helical" evidence="7">
    <location>
        <begin position="323"/>
        <end position="351"/>
    </location>
</feature>
<dbReference type="CDD" id="cd16015">
    <property type="entry name" value="LTA_synthase"/>
    <property type="match status" value="1"/>
</dbReference>
<evidence type="ECO:0000256" key="4">
    <source>
        <dbReference type="ARBA" id="ARBA00022692"/>
    </source>
</evidence>
<protein>
    <submittedName>
        <fullName evidence="9">Sulfatase</fullName>
    </submittedName>
</protein>
<feature type="transmembrane region" description="Helical" evidence="7">
    <location>
        <begin position="282"/>
        <end position="303"/>
    </location>
</feature>
<keyword evidence="5 7" id="KW-1133">Transmembrane helix</keyword>
<feature type="transmembrane region" description="Helical" evidence="7">
    <location>
        <begin position="212"/>
        <end position="237"/>
    </location>
</feature>
<accession>A0ABQ5JSK0</accession>
<dbReference type="Proteomes" id="UP001628078">
    <property type="component" value="Unassembled WGS sequence"/>
</dbReference>
<reference evidence="9 10" key="1">
    <citation type="submission" date="2022-03" db="EMBL/GenBank/DDBJ databases">
        <title>Draft genome sequence of Furfurilactobacillus curtus JCM 31185.</title>
        <authorList>
            <person name="Suzuki S."/>
            <person name="Endo A."/>
            <person name="Kajikawa A."/>
        </authorList>
    </citation>
    <scope>NUCLEOTIDE SEQUENCE [LARGE SCALE GENOMIC DNA]</scope>
    <source>
        <strain evidence="9 10">JCM 31185</strain>
    </source>
</reference>
<dbReference type="EMBL" id="BQXO01000004">
    <property type="protein sequence ID" value="GKT06146.1"/>
    <property type="molecule type" value="Genomic_DNA"/>
</dbReference>
<evidence type="ECO:0000256" key="6">
    <source>
        <dbReference type="ARBA" id="ARBA00023136"/>
    </source>
</evidence>
<feature type="transmembrane region" description="Helical" evidence="7">
    <location>
        <begin position="249"/>
        <end position="270"/>
    </location>
</feature>
<evidence type="ECO:0000313" key="10">
    <source>
        <dbReference type="Proteomes" id="UP001628078"/>
    </source>
</evidence>
<comment type="caution">
    <text evidence="9">The sequence shown here is derived from an EMBL/GenBank/DDBJ whole genome shotgun (WGS) entry which is preliminary data.</text>
</comment>
<feature type="transmembrane region" description="Helical" evidence="7">
    <location>
        <begin position="535"/>
        <end position="553"/>
    </location>
</feature>
<feature type="domain" description="Sulfatase N-terminal" evidence="8">
    <location>
        <begin position="634"/>
        <end position="911"/>
    </location>
</feature>
<evidence type="ECO:0000256" key="7">
    <source>
        <dbReference type="SAM" id="Phobius"/>
    </source>
</evidence>
<feature type="transmembrane region" description="Helical" evidence="7">
    <location>
        <begin position="131"/>
        <end position="151"/>
    </location>
</feature>
<evidence type="ECO:0000256" key="1">
    <source>
        <dbReference type="ARBA" id="ARBA00004651"/>
    </source>
</evidence>
<proteinExistence type="predicted"/>
<dbReference type="PANTHER" id="PTHR47371:SF3">
    <property type="entry name" value="PHOSPHOGLYCEROL TRANSFERASE I"/>
    <property type="match status" value="1"/>
</dbReference>
<evidence type="ECO:0000259" key="8">
    <source>
        <dbReference type="Pfam" id="PF00884"/>
    </source>
</evidence>
<feature type="transmembrane region" description="Helical" evidence="7">
    <location>
        <begin position="180"/>
        <end position="200"/>
    </location>
</feature>
<keyword evidence="3" id="KW-1003">Cell membrane</keyword>
<comment type="subcellular location">
    <subcellularLocation>
        <location evidence="1">Cell membrane</location>
        <topology evidence="1">Multi-pass membrane protein</topology>
    </subcellularLocation>
</comment>
<dbReference type="Gene3D" id="3.40.720.10">
    <property type="entry name" value="Alkaline Phosphatase, subunit A"/>
    <property type="match status" value="1"/>
</dbReference>
<sequence>MQDYQFKRRTNTATINGLQPGLTILLATILILANWVIFGNNGRFLGPEVNQLTFHWLAAMGLRSVTLIGLPLLFISTGYFFSHNRPRLTIMQIWLLTLLNGVLLLFAYFRSTNSGSANLIYDVCLPILRHLYPGLLGVMIVLASQTWLVRLFKIAKRTSLIAAFWLILILPSLFNQDLFSFSNINSFAAGLLLTTVGLFLREAKLPSLKQSALVLVISLIGEIALNVAMGSISLLVHQDFSTAQRFLTATNPLIILATLATFTLAIRLSFQFATRFSRSTTVSPLFSLALGLFSYELTTRPVVTERFEQLIFQQLPAFSHHDLIWSGLLIILLLLAIAVISWLEVGILMLVQRSHQFRQLMMLRLNELLENTKHPYQFAKRHWQPIVVFVSLYFCSYFSIVIMNPNWTVTTWIVPDQAPAWPAIFFLRQSLIWLNLLFIYTIYSIIRALFNQYWTALVLTIGAMGLVITATLIKIQLRAEPILPSEVLMVSGYKDILTMVDQKIIIFAAIALVALIVLIWWLTRHVQTQSLSTSSRISRLIVGVMILISPIQFNHVSSIPGQFVKTMGDDPSFYSQTIRAQINGPVIQFLNNIDVKIMAKPADYSKQTMTRLVHRYQHQARQINRTRTTDISKQTVIFNLSESFSDPRRVPQLKVNHNPLPFISSIKHDTTAGLMMSSGYGGGTANMEYQTLTGLSITNFSPTLPTPYTQLVPNAAYTPAFNNLFPYSMGIHPYTGNLYDRITVYKKFGFNQFDYLGSSSPITNQHHVGTNPYLSDQTAYQNTLRQLKHHVNGQFINLVTMQNHMPFDNYYAHNQFKVTGQAFASETSQRSIENYAKGISISDQQVKKFIKQLDQIDRPITLVWYGDHLPGIYDGLSMRKDGQALHETDYFVYSNRYARAHGAKQKVNQPIVAPYSFPALVLKQLNAKVSPYYALQTDLLEQLPAMSTSSKEGSVNNFNAATEYTDSTGHPIHAHQLSSKKLQLLHDYQLVQYDITAGHHYVKSQHFMK</sequence>
<feature type="transmembrane region" description="Helical" evidence="7">
    <location>
        <begin position="453"/>
        <end position="473"/>
    </location>
</feature>
<feature type="transmembrane region" description="Helical" evidence="7">
    <location>
        <begin position="58"/>
        <end position="81"/>
    </location>
</feature>
<evidence type="ECO:0000256" key="5">
    <source>
        <dbReference type="ARBA" id="ARBA00022989"/>
    </source>
</evidence>
<feature type="transmembrane region" description="Helical" evidence="7">
    <location>
        <begin position="21"/>
        <end position="38"/>
    </location>
</feature>
<feature type="transmembrane region" description="Helical" evidence="7">
    <location>
        <begin position="504"/>
        <end position="523"/>
    </location>
</feature>
<keyword evidence="6 7" id="KW-0472">Membrane</keyword>
<organism evidence="9 10">
    <name type="scientific">Furfurilactobacillus curtus</name>
    <dbReference type="NCBI Taxonomy" id="1746200"/>
    <lineage>
        <taxon>Bacteria</taxon>
        <taxon>Bacillati</taxon>
        <taxon>Bacillota</taxon>
        <taxon>Bacilli</taxon>
        <taxon>Lactobacillales</taxon>
        <taxon>Lactobacillaceae</taxon>
        <taxon>Furfurilactobacillus</taxon>
    </lineage>
</organism>
<dbReference type="InterPro" id="IPR000917">
    <property type="entry name" value="Sulfatase_N"/>
</dbReference>
<comment type="pathway">
    <text evidence="2">Cell wall biogenesis; lipoteichoic acid biosynthesis.</text>
</comment>
<evidence type="ECO:0000256" key="2">
    <source>
        <dbReference type="ARBA" id="ARBA00004936"/>
    </source>
</evidence>
<keyword evidence="10" id="KW-1185">Reference proteome</keyword>
<evidence type="ECO:0000313" key="9">
    <source>
        <dbReference type="EMBL" id="GKT06146.1"/>
    </source>
</evidence>
<feature type="transmembrane region" description="Helical" evidence="7">
    <location>
        <begin position="93"/>
        <end position="111"/>
    </location>
</feature>
<dbReference type="Pfam" id="PF00884">
    <property type="entry name" value="Sulfatase"/>
    <property type="match status" value="1"/>
</dbReference>
<dbReference type="SUPFAM" id="SSF53649">
    <property type="entry name" value="Alkaline phosphatase-like"/>
    <property type="match status" value="1"/>
</dbReference>
<evidence type="ECO:0000256" key="3">
    <source>
        <dbReference type="ARBA" id="ARBA00022475"/>
    </source>
</evidence>
<feature type="transmembrane region" description="Helical" evidence="7">
    <location>
        <begin position="423"/>
        <end position="446"/>
    </location>
</feature>
<dbReference type="RefSeq" id="WP_407884048.1">
    <property type="nucleotide sequence ID" value="NZ_BQXO01000004.1"/>
</dbReference>
<dbReference type="InterPro" id="IPR017850">
    <property type="entry name" value="Alkaline_phosphatase_core_sf"/>
</dbReference>
<name>A0ABQ5JSK0_9LACO</name>
<feature type="transmembrane region" description="Helical" evidence="7">
    <location>
        <begin position="158"/>
        <end position="174"/>
    </location>
</feature>